<dbReference type="InterPro" id="IPR029063">
    <property type="entry name" value="SAM-dependent_MTases_sf"/>
</dbReference>
<keyword evidence="1 6" id="KW-0963">Cytoplasm</keyword>
<evidence type="ECO:0000256" key="2">
    <source>
        <dbReference type="ARBA" id="ARBA00022552"/>
    </source>
</evidence>
<feature type="binding site" evidence="6">
    <location>
        <position position="83"/>
    </location>
    <ligand>
        <name>S-adenosyl-L-methionine</name>
        <dbReference type="ChEBI" id="CHEBI:59789"/>
    </ligand>
</feature>
<evidence type="ECO:0000256" key="1">
    <source>
        <dbReference type="ARBA" id="ARBA00022490"/>
    </source>
</evidence>
<comment type="catalytic activity">
    <reaction evidence="6">
        <text>guanosine(527) in 16S rRNA + S-adenosyl-L-methionine = N(7)-methylguanosine(527) in 16S rRNA + S-adenosyl-L-homocysteine</text>
        <dbReference type="Rhea" id="RHEA:42732"/>
        <dbReference type="Rhea" id="RHEA-COMP:10209"/>
        <dbReference type="Rhea" id="RHEA-COMP:10210"/>
        <dbReference type="ChEBI" id="CHEBI:57856"/>
        <dbReference type="ChEBI" id="CHEBI:59789"/>
        <dbReference type="ChEBI" id="CHEBI:74269"/>
        <dbReference type="ChEBI" id="CHEBI:74480"/>
        <dbReference type="EC" id="2.1.1.170"/>
    </reaction>
</comment>
<feature type="compositionally biased region" description="Basic residues" evidence="7">
    <location>
        <begin position="224"/>
        <end position="240"/>
    </location>
</feature>
<dbReference type="GO" id="GO:0008168">
    <property type="term" value="F:methyltransferase activity"/>
    <property type="evidence" value="ECO:0007669"/>
    <property type="project" value="UniProtKB-KW"/>
</dbReference>
<dbReference type="Pfam" id="PF02527">
    <property type="entry name" value="GidB"/>
    <property type="match status" value="1"/>
</dbReference>
<dbReference type="HAMAP" id="MF_00074">
    <property type="entry name" value="16SrRNA_methyltr_G"/>
    <property type="match status" value="1"/>
</dbReference>
<dbReference type="PANTHER" id="PTHR31760:SF0">
    <property type="entry name" value="S-ADENOSYL-L-METHIONINE-DEPENDENT METHYLTRANSFERASES SUPERFAMILY PROTEIN"/>
    <property type="match status" value="1"/>
</dbReference>
<sequence length="240" mass="26228">MTENEAKAWLDGHGWWQGAAGERLRAFADMVLEESERQNLISTASREHLWARHIVDSAQLLSLAEGTGGGEGAWVDLGTGAGFPGMVVACLRSGPVKLIEVRPLRSAFLQRCVDALGLAHVEVMTGKVERVDVEAPAAVISARAYAPLDRLLPSASHLSDEKTLWLLPKGRNGEKELENIRQDWQAMFHVEHSITDPESVVVTIKDLHRPGRGPAPRSAASLRQRPKRAATRSRGARGRS</sequence>
<feature type="binding site" evidence="6">
    <location>
        <position position="143"/>
    </location>
    <ligand>
        <name>S-adenosyl-L-methionine</name>
        <dbReference type="ChEBI" id="CHEBI:59789"/>
    </ligand>
</feature>
<dbReference type="InterPro" id="IPR003682">
    <property type="entry name" value="rRNA_ssu_MeTfrase_G"/>
</dbReference>
<comment type="function">
    <text evidence="6">Specifically methylates the N7 position of guanine in position 527 of 16S rRNA.</text>
</comment>
<keyword evidence="4 6" id="KW-0808">Transferase</keyword>
<dbReference type="PANTHER" id="PTHR31760">
    <property type="entry name" value="S-ADENOSYL-L-METHIONINE-DEPENDENT METHYLTRANSFERASES SUPERFAMILY PROTEIN"/>
    <property type="match status" value="1"/>
</dbReference>
<comment type="caution">
    <text evidence="8">The sequence shown here is derived from an EMBL/GenBank/DDBJ whole genome shotgun (WGS) entry which is preliminary data.</text>
</comment>
<feature type="binding site" evidence="6">
    <location>
        <begin position="128"/>
        <end position="129"/>
    </location>
    <ligand>
        <name>S-adenosyl-L-methionine</name>
        <dbReference type="ChEBI" id="CHEBI:59789"/>
    </ligand>
</feature>
<comment type="caution">
    <text evidence="6">Lacks conserved residue(s) required for the propagation of feature annotation.</text>
</comment>
<reference evidence="8 9" key="1">
    <citation type="submission" date="2020-08" db="EMBL/GenBank/DDBJ databases">
        <title>Exploring microbial biodiversity for novel pathways involved in the catabolism of aromatic compounds derived from lignin.</title>
        <authorList>
            <person name="Elkins J."/>
        </authorList>
    </citation>
    <scope>NUCLEOTIDE SEQUENCE [LARGE SCALE GENOMIC DNA]</scope>
    <source>
        <strain evidence="8 9">B1D3A</strain>
    </source>
</reference>
<name>A0ABR6NL42_9SPHN</name>
<dbReference type="GO" id="GO:0032259">
    <property type="term" value="P:methylation"/>
    <property type="evidence" value="ECO:0007669"/>
    <property type="project" value="UniProtKB-KW"/>
</dbReference>
<evidence type="ECO:0000256" key="4">
    <source>
        <dbReference type="ARBA" id="ARBA00022679"/>
    </source>
</evidence>
<keyword evidence="9" id="KW-1185">Reference proteome</keyword>
<feature type="binding site" evidence="6">
    <location>
        <position position="78"/>
    </location>
    <ligand>
        <name>S-adenosyl-L-methionine</name>
        <dbReference type="ChEBI" id="CHEBI:59789"/>
    </ligand>
</feature>
<evidence type="ECO:0000313" key="9">
    <source>
        <dbReference type="Proteomes" id="UP001138540"/>
    </source>
</evidence>
<keyword evidence="5 6" id="KW-0949">S-adenosyl-L-methionine</keyword>
<comment type="similarity">
    <text evidence="6">Belongs to the methyltransferase superfamily. RNA methyltransferase RsmG family.</text>
</comment>
<dbReference type="NCBIfam" id="TIGR00138">
    <property type="entry name" value="rsmG_gidB"/>
    <property type="match status" value="1"/>
</dbReference>
<dbReference type="SUPFAM" id="SSF53335">
    <property type="entry name" value="S-adenosyl-L-methionine-dependent methyltransferases"/>
    <property type="match status" value="1"/>
</dbReference>
<comment type="subcellular location">
    <subcellularLocation>
        <location evidence="6">Cytoplasm</location>
    </subcellularLocation>
</comment>
<dbReference type="Gene3D" id="3.40.50.150">
    <property type="entry name" value="Vaccinia Virus protein VP39"/>
    <property type="match status" value="1"/>
</dbReference>
<keyword evidence="2 6" id="KW-0698">rRNA processing</keyword>
<proteinExistence type="inferred from homology"/>
<protein>
    <recommendedName>
        <fullName evidence="6">Ribosomal RNA small subunit methyltransferase G</fullName>
        <ecNumber evidence="6">2.1.1.170</ecNumber>
    </recommendedName>
    <alternativeName>
        <fullName evidence="6">16S rRNA 7-methylguanosine methyltransferase</fullName>
        <shortName evidence="6">16S rRNA m7G methyltransferase</shortName>
    </alternativeName>
</protein>
<evidence type="ECO:0000256" key="5">
    <source>
        <dbReference type="ARBA" id="ARBA00022691"/>
    </source>
</evidence>
<evidence type="ECO:0000256" key="3">
    <source>
        <dbReference type="ARBA" id="ARBA00022603"/>
    </source>
</evidence>
<evidence type="ECO:0000256" key="6">
    <source>
        <dbReference type="HAMAP-Rule" id="MF_00074"/>
    </source>
</evidence>
<accession>A0ABR6NL42</accession>
<evidence type="ECO:0000256" key="7">
    <source>
        <dbReference type="SAM" id="MobiDB-lite"/>
    </source>
</evidence>
<dbReference type="EMBL" id="JACHKA010000001">
    <property type="protein sequence ID" value="MBB5987980.1"/>
    <property type="molecule type" value="Genomic_DNA"/>
</dbReference>
<feature type="region of interest" description="Disordered" evidence="7">
    <location>
        <begin position="208"/>
        <end position="240"/>
    </location>
</feature>
<evidence type="ECO:0000313" key="8">
    <source>
        <dbReference type="EMBL" id="MBB5987980.1"/>
    </source>
</evidence>
<dbReference type="RefSeq" id="WP_184156710.1">
    <property type="nucleotide sequence ID" value="NZ_JACHKA010000001.1"/>
</dbReference>
<gene>
    <name evidence="6" type="primary">rsmG</name>
    <name evidence="8" type="ORF">HNP60_003954</name>
</gene>
<dbReference type="Proteomes" id="UP001138540">
    <property type="component" value="Unassembled WGS sequence"/>
</dbReference>
<keyword evidence="3 6" id="KW-0489">Methyltransferase</keyword>
<dbReference type="EC" id="2.1.1.170" evidence="6"/>
<organism evidence="8 9">
    <name type="scientific">Sphingobium lignivorans</name>
    <dbReference type="NCBI Taxonomy" id="2735886"/>
    <lineage>
        <taxon>Bacteria</taxon>
        <taxon>Pseudomonadati</taxon>
        <taxon>Pseudomonadota</taxon>
        <taxon>Alphaproteobacteria</taxon>
        <taxon>Sphingomonadales</taxon>
        <taxon>Sphingomonadaceae</taxon>
        <taxon>Sphingobium</taxon>
    </lineage>
</organism>